<evidence type="ECO:0000313" key="3">
    <source>
        <dbReference type="EMBL" id="QTD50430.1"/>
    </source>
</evidence>
<dbReference type="Pfam" id="PF10099">
    <property type="entry name" value="RskA_C"/>
    <property type="match status" value="1"/>
</dbReference>
<name>A0A8A4TLK3_SULCO</name>
<sequence length="288" mass="30949">MTGTNPQYLQELIADQATGDLDRAGRIAFEGLLTQQGSGEAEAAELAVAAAMLCFEDETAAELPNELRDALVADADLFFGQATDERPAAPPRDATEPASVTPFPGPEERERRRGLSPMVAVTGWLVAAVLAAIAFLPEDRTTEPVVTPEPTTEQIVATSREDLLRSRPSLTPLPWSATEDDAAKGASGDVVWSADDQTGFMRIRGLAANDPSQVQYQLWIFDKDRDERYPIDGGVFDVPAGQDEVIIPIRAPLDVLDPQLYAITVERPGGVVVSARERIVLVAKPSSG</sequence>
<organism evidence="3 4">
    <name type="scientific">Sulfidibacter corallicola</name>
    <dbReference type="NCBI Taxonomy" id="2818388"/>
    <lineage>
        <taxon>Bacteria</taxon>
        <taxon>Pseudomonadati</taxon>
        <taxon>Acidobacteriota</taxon>
        <taxon>Holophagae</taxon>
        <taxon>Acanthopleuribacterales</taxon>
        <taxon>Acanthopleuribacteraceae</taxon>
        <taxon>Sulfidibacter</taxon>
    </lineage>
</organism>
<dbReference type="AlphaFoldDB" id="A0A8A4TLK3"/>
<dbReference type="GO" id="GO:0016989">
    <property type="term" value="F:sigma factor antagonist activity"/>
    <property type="evidence" value="ECO:0007669"/>
    <property type="project" value="TreeGrafter"/>
</dbReference>
<feature type="region of interest" description="Disordered" evidence="1">
    <location>
        <begin position="83"/>
        <end position="114"/>
    </location>
</feature>
<evidence type="ECO:0000313" key="4">
    <source>
        <dbReference type="Proteomes" id="UP000663929"/>
    </source>
</evidence>
<dbReference type="InterPro" id="IPR051474">
    <property type="entry name" value="Anti-sigma-K/W_factor"/>
</dbReference>
<keyword evidence="4" id="KW-1185">Reference proteome</keyword>
<dbReference type="KEGG" id="scor:J3U87_33015"/>
<reference evidence="3" key="1">
    <citation type="submission" date="2021-03" db="EMBL/GenBank/DDBJ databases">
        <title>Acanthopleuribacteraceae sp. M133.</title>
        <authorList>
            <person name="Wang G."/>
        </authorList>
    </citation>
    <scope>NUCLEOTIDE SEQUENCE</scope>
    <source>
        <strain evidence="3">M133</strain>
    </source>
</reference>
<evidence type="ECO:0000259" key="2">
    <source>
        <dbReference type="Pfam" id="PF10099"/>
    </source>
</evidence>
<feature type="region of interest" description="Disordered" evidence="1">
    <location>
        <begin position="142"/>
        <end position="161"/>
    </location>
</feature>
<feature type="compositionally biased region" description="Low complexity" evidence="1">
    <location>
        <begin position="143"/>
        <end position="153"/>
    </location>
</feature>
<protein>
    <submittedName>
        <fullName evidence="3">Anti-sigma factor</fullName>
    </submittedName>
</protein>
<evidence type="ECO:0000256" key="1">
    <source>
        <dbReference type="SAM" id="MobiDB-lite"/>
    </source>
</evidence>
<feature type="domain" description="Anti-sigma K factor RskA C-terminal" evidence="2">
    <location>
        <begin position="125"/>
        <end position="271"/>
    </location>
</feature>
<accession>A0A8A4TLK3</accession>
<dbReference type="InterPro" id="IPR018764">
    <property type="entry name" value="RskA_C"/>
</dbReference>
<proteinExistence type="predicted"/>
<dbReference type="PANTHER" id="PTHR37461:SF1">
    <property type="entry name" value="ANTI-SIGMA-K FACTOR RSKA"/>
    <property type="match status" value="1"/>
</dbReference>
<dbReference type="GO" id="GO:0006417">
    <property type="term" value="P:regulation of translation"/>
    <property type="evidence" value="ECO:0007669"/>
    <property type="project" value="TreeGrafter"/>
</dbReference>
<dbReference type="RefSeq" id="WP_237380119.1">
    <property type="nucleotide sequence ID" value="NZ_CP071793.1"/>
</dbReference>
<dbReference type="GO" id="GO:0005886">
    <property type="term" value="C:plasma membrane"/>
    <property type="evidence" value="ECO:0007669"/>
    <property type="project" value="InterPro"/>
</dbReference>
<dbReference type="PANTHER" id="PTHR37461">
    <property type="entry name" value="ANTI-SIGMA-K FACTOR RSKA"/>
    <property type="match status" value="1"/>
</dbReference>
<dbReference type="EMBL" id="CP071793">
    <property type="protein sequence ID" value="QTD50430.1"/>
    <property type="molecule type" value="Genomic_DNA"/>
</dbReference>
<dbReference type="Proteomes" id="UP000663929">
    <property type="component" value="Chromosome"/>
</dbReference>
<gene>
    <name evidence="3" type="ORF">J3U87_33015</name>
</gene>